<sequence length="81" mass="8891">MSSNFVKFFIVLVTIQQTAFGLKCYDCNRGTDGCGISFNSKGAGVIEDAATESNIQCVVSSYLYSFIVRLFSLAENRTSQQ</sequence>
<comment type="caution">
    <text evidence="2">The sequence shown here is derived from an EMBL/GenBank/DDBJ whole genome shotgun (WGS) entry which is preliminary data.</text>
</comment>
<evidence type="ECO:0000256" key="1">
    <source>
        <dbReference type="SAM" id="SignalP"/>
    </source>
</evidence>
<dbReference type="Proteomes" id="UP000663887">
    <property type="component" value="Unassembled WGS sequence"/>
</dbReference>
<name>A0A816RFK5_9BILA</name>
<proteinExistence type="predicted"/>
<evidence type="ECO:0000313" key="3">
    <source>
        <dbReference type="EMBL" id="CAF2087900.1"/>
    </source>
</evidence>
<evidence type="ECO:0000313" key="2">
    <source>
        <dbReference type="EMBL" id="CAF2074496.1"/>
    </source>
</evidence>
<keyword evidence="1" id="KW-0732">Signal</keyword>
<organism evidence="2 4">
    <name type="scientific">Rotaria magnacalcarata</name>
    <dbReference type="NCBI Taxonomy" id="392030"/>
    <lineage>
        <taxon>Eukaryota</taxon>
        <taxon>Metazoa</taxon>
        <taxon>Spiralia</taxon>
        <taxon>Gnathifera</taxon>
        <taxon>Rotifera</taxon>
        <taxon>Eurotatoria</taxon>
        <taxon>Bdelloidea</taxon>
        <taxon>Philodinida</taxon>
        <taxon>Philodinidae</taxon>
        <taxon>Rotaria</taxon>
    </lineage>
</organism>
<dbReference type="AlphaFoldDB" id="A0A816RFK5"/>
<gene>
    <name evidence="2" type="ORF">WKI299_LOCUS14823</name>
    <name evidence="3" type="ORF">XDN619_LOCUS15994</name>
</gene>
<dbReference type="EMBL" id="CAJNRG010006660">
    <property type="protein sequence ID" value="CAF2087900.1"/>
    <property type="molecule type" value="Genomic_DNA"/>
</dbReference>
<dbReference type="EMBL" id="CAJNRF010005825">
    <property type="protein sequence ID" value="CAF2074496.1"/>
    <property type="molecule type" value="Genomic_DNA"/>
</dbReference>
<reference evidence="2" key="1">
    <citation type="submission" date="2021-02" db="EMBL/GenBank/DDBJ databases">
        <authorList>
            <person name="Nowell W R."/>
        </authorList>
    </citation>
    <scope>NUCLEOTIDE SEQUENCE</scope>
</reference>
<dbReference type="Proteomes" id="UP000663856">
    <property type="component" value="Unassembled WGS sequence"/>
</dbReference>
<feature type="signal peptide" evidence="1">
    <location>
        <begin position="1"/>
        <end position="21"/>
    </location>
</feature>
<evidence type="ECO:0000313" key="4">
    <source>
        <dbReference type="Proteomes" id="UP000663856"/>
    </source>
</evidence>
<protein>
    <submittedName>
        <fullName evidence="2">Uncharacterized protein</fullName>
    </submittedName>
</protein>
<accession>A0A816RFK5</accession>
<feature type="chain" id="PRO_5036230570" evidence="1">
    <location>
        <begin position="22"/>
        <end position="81"/>
    </location>
</feature>